<dbReference type="Gene3D" id="1.25.40.10">
    <property type="entry name" value="Tetratricopeptide repeat domain"/>
    <property type="match status" value="1"/>
</dbReference>
<organism evidence="3 4">
    <name type="scientific">Splendidivirga corallicola</name>
    <dbReference type="NCBI Taxonomy" id="3051826"/>
    <lineage>
        <taxon>Bacteria</taxon>
        <taxon>Pseudomonadati</taxon>
        <taxon>Bacteroidota</taxon>
        <taxon>Cytophagia</taxon>
        <taxon>Cytophagales</taxon>
        <taxon>Splendidivirgaceae</taxon>
        <taxon>Splendidivirga</taxon>
    </lineage>
</organism>
<gene>
    <name evidence="3" type="ORF">QQ008_20480</name>
</gene>
<dbReference type="InterPro" id="IPR021314">
    <property type="entry name" value="DUF2911"/>
</dbReference>
<feature type="signal peptide" evidence="2">
    <location>
        <begin position="1"/>
        <end position="24"/>
    </location>
</feature>
<keyword evidence="2" id="KW-0732">Signal</keyword>
<sequence length="290" mass="32222">MKNAMNRTLLMVVAMLFAATSAFAQIETPRPSPSAKFTQTVGLTDVTLDYSRPGIKGRTIFGDLVPYGKIWRTGANAATKISFSKDVTLEGNKVPAGDYALYTIPGETEWTVMIYKDLGLGGNVARYDEKNELVRFKVSTKELPWPMETFTIGVGNISDKSATIDILWEKTYAAVKMEVDTDTQVMASIEQFSKNPMGSVGGQFAQAANYYYLNDKDLNKALKWMTKAIEINPNAFWNIQRKAEIQAKMKDYKAAIATAKKSLEVAKAAQNDFGYIASNEKLIEAWKTKL</sequence>
<dbReference type="InterPro" id="IPR011990">
    <property type="entry name" value="TPR-like_helical_dom_sf"/>
</dbReference>
<name>A0ABT8KSP1_9BACT</name>
<reference evidence="3" key="1">
    <citation type="submission" date="2023-06" db="EMBL/GenBank/DDBJ databases">
        <title>Genomic of Parafulvivirga corallium.</title>
        <authorList>
            <person name="Wang G."/>
        </authorList>
    </citation>
    <scope>NUCLEOTIDE SEQUENCE</scope>
    <source>
        <strain evidence="3">BMA10</strain>
    </source>
</reference>
<dbReference type="RefSeq" id="WP_346753802.1">
    <property type="nucleotide sequence ID" value="NZ_JAUJEA010000008.1"/>
</dbReference>
<evidence type="ECO:0000256" key="1">
    <source>
        <dbReference type="SAM" id="Coils"/>
    </source>
</evidence>
<protein>
    <submittedName>
        <fullName evidence="3">DUF2911 domain-containing protein</fullName>
    </submittedName>
</protein>
<keyword evidence="4" id="KW-1185">Reference proteome</keyword>
<feature type="coiled-coil region" evidence="1">
    <location>
        <begin position="242"/>
        <end position="269"/>
    </location>
</feature>
<dbReference type="Pfam" id="PF11138">
    <property type="entry name" value="DUF2911"/>
    <property type="match status" value="1"/>
</dbReference>
<evidence type="ECO:0000313" key="3">
    <source>
        <dbReference type="EMBL" id="MDN5203779.1"/>
    </source>
</evidence>
<dbReference type="EMBL" id="JAUJEA010000008">
    <property type="protein sequence ID" value="MDN5203779.1"/>
    <property type="molecule type" value="Genomic_DNA"/>
</dbReference>
<dbReference type="Proteomes" id="UP001172082">
    <property type="component" value="Unassembled WGS sequence"/>
</dbReference>
<proteinExistence type="predicted"/>
<feature type="chain" id="PRO_5047256890" evidence="2">
    <location>
        <begin position="25"/>
        <end position="290"/>
    </location>
</feature>
<evidence type="ECO:0000313" key="4">
    <source>
        <dbReference type="Proteomes" id="UP001172082"/>
    </source>
</evidence>
<evidence type="ECO:0000256" key="2">
    <source>
        <dbReference type="SAM" id="SignalP"/>
    </source>
</evidence>
<comment type="caution">
    <text evidence="3">The sequence shown here is derived from an EMBL/GenBank/DDBJ whole genome shotgun (WGS) entry which is preliminary data.</text>
</comment>
<keyword evidence="1" id="KW-0175">Coiled coil</keyword>
<accession>A0ABT8KSP1</accession>
<dbReference type="SUPFAM" id="SSF48452">
    <property type="entry name" value="TPR-like"/>
    <property type="match status" value="1"/>
</dbReference>